<dbReference type="Proteomes" id="UP000460298">
    <property type="component" value="Unassembled WGS sequence"/>
</dbReference>
<dbReference type="PROSITE" id="PS51257">
    <property type="entry name" value="PROKAR_LIPOPROTEIN"/>
    <property type="match status" value="1"/>
</dbReference>
<reference evidence="1 2" key="1">
    <citation type="submission" date="2019-10" db="EMBL/GenBank/DDBJ databases">
        <title>Extracellular Electron Transfer in a Candidatus Methanoperedens spp. Enrichment Culture.</title>
        <authorList>
            <person name="Berger S."/>
            <person name="Rangel Shaw D."/>
            <person name="Berben T."/>
            <person name="In 'T Zandt M."/>
            <person name="Frank J."/>
            <person name="Reimann J."/>
            <person name="Jetten M.S.M."/>
            <person name="Welte C.U."/>
        </authorList>
    </citation>
    <scope>NUCLEOTIDE SEQUENCE [LARGE SCALE GENOMIC DNA]</scope>
    <source>
        <strain evidence="1">SB12</strain>
    </source>
</reference>
<evidence type="ECO:0000313" key="2">
    <source>
        <dbReference type="Proteomes" id="UP000460298"/>
    </source>
</evidence>
<sequence length="124" mass="13110">MRIVSLAGAALCCAFLLSCQNGDSGVKADPRPNLPAQQRVIGEYLLTPAEGYSQEQFKAAVQKALAPYGVQIVETLSIGIVRVRLAKDPGPEAVSAAVKSSAEIKAAQPNFIYRAFDPRPGAPK</sequence>
<dbReference type="AlphaFoldDB" id="A0A833GXB4"/>
<name>A0A833GXB4_9LEPT</name>
<gene>
    <name evidence="1" type="ORF">F9K24_21065</name>
</gene>
<dbReference type="EMBL" id="WBUI01000038">
    <property type="protein sequence ID" value="KAB2929057.1"/>
    <property type="molecule type" value="Genomic_DNA"/>
</dbReference>
<accession>A0A833GXB4</accession>
<proteinExistence type="predicted"/>
<evidence type="ECO:0000313" key="1">
    <source>
        <dbReference type="EMBL" id="KAB2929057.1"/>
    </source>
</evidence>
<comment type="caution">
    <text evidence="1">The sequence shown here is derived from an EMBL/GenBank/DDBJ whole genome shotgun (WGS) entry which is preliminary data.</text>
</comment>
<organism evidence="1 2">
    <name type="scientific">Leptonema illini</name>
    <dbReference type="NCBI Taxonomy" id="183"/>
    <lineage>
        <taxon>Bacteria</taxon>
        <taxon>Pseudomonadati</taxon>
        <taxon>Spirochaetota</taxon>
        <taxon>Spirochaetia</taxon>
        <taxon>Leptospirales</taxon>
        <taxon>Leptospiraceae</taxon>
        <taxon>Leptonema</taxon>
    </lineage>
</organism>
<protein>
    <submittedName>
        <fullName evidence="1">Uncharacterized protein</fullName>
    </submittedName>
</protein>